<evidence type="ECO:0000259" key="1">
    <source>
        <dbReference type="Pfam" id="PF07883"/>
    </source>
</evidence>
<dbReference type="InterPro" id="IPR047263">
    <property type="entry name" value="HNL-like_cupin"/>
</dbReference>
<dbReference type="KEGG" id="bgm:CAL15_12910"/>
<feature type="domain" description="Cupin type-2" evidence="1">
    <location>
        <begin position="43"/>
        <end position="106"/>
    </location>
</feature>
<name>A0A1W6ZEB7_9BORD</name>
<organism evidence="2 3">
    <name type="scientific">Bordetella genomosp. 13</name>
    <dbReference type="NCBI Taxonomy" id="463040"/>
    <lineage>
        <taxon>Bacteria</taxon>
        <taxon>Pseudomonadati</taxon>
        <taxon>Pseudomonadota</taxon>
        <taxon>Betaproteobacteria</taxon>
        <taxon>Burkholderiales</taxon>
        <taxon>Alcaligenaceae</taxon>
        <taxon>Bordetella</taxon>
    </lineage>
</organism>
<dbReference type="AlphaFoldDB" id="A0A1W6ZEB7"/>
<dbReference type="InterPro" id="IPR014710">
    <property type="entry name" value="RmlC-like_jellyroll"/>
</dbReference>
<dbReference type="RefSeq" id="WP_086078968.1">
    <property type="nucleotide sequence ID" value="NZ_CP021111.1"/>
</dbReference>
<reference evidence="2 3" key="1">
    <citation type="submission" date="2017-05" db="EMBL/GenBank/DDBJ databases">
        <title>Complete and WGS of Bordetella genogroups.</title>
        <authorList>
            <person name="Spilker T."/>
            <person name="LiPuma J."/>
        </authorList>
    </citation>
    <scope>NUCLEOTIDE SEQUENCE [LARGE SCALE GENOMIC DNA]</scope>
    <source>
        <strain evidence="2 3">AU7206</strain>
    </source>
</reference>
<gene>
    <name evidence="2" type="ORF">CAL15_12910</name>
</gene>
<dbReference type="InterPro" id="IPR013096">
    <property type="entry name" value="Cupin_2"/>
</dbReference>
<dbReference type="InterPro" id="IPR011051">
    <property type="entry name" value="RmlC_Cupin_sf"/>
</dbReference>
<dbReference type="Gene3D" id="2.60.120.10">
    <property type="entry name" value="Jelly Rolls"/>
    <property type="match status" value="1"/>
</dbReference>
<dbReference type="Proteomes" id="UP000194161">
    <property type="component" value="Chromosome"/>
</dbReference>
<proteinExistence type="predicted"/>
<dbReference type="Pfam" id="PF07883">
    <property type="entry name" value="Cupin_2"/>
    <property type="match status" value="1"/>
</dbReference>
<dbReference type="STRING" id="463040.CAL15_12910"/>
<keyword evidence="3" id="KW-1185">Reference proteome</keyword>
<evidence type="ECO:0000313" key="2">
    <source>
        <dbReference type="EMBL" id="ARP95204.1"/>
    </source>
</evidence>
<accession>A0A1W6ZEB7</accession>
<evidence type="ECO:0000313" key="3">
    <source>
        <dbReference type="Proteomes" id="UP000194161"/>
    </source>
</evidence>
<dbReference type="PANTHER" id="PTHR43698">
    <property type="entry name" value="RIBD C-TERMINAL DOMAIN CONTAINING PROTEIN"/>
    <property type="match status" value="1"/>
</dbReference>
<dbReference type="CDD" id="cd02233">
    <property type="entry name" value="cupin_HNL-like"/>
    <property type="match status" value="1"/>
</dbReference>
<dbReference type="SUPFAM" id="SSF51182">
    <property type="entry name" value="RmlC-like cupins"/>
    <property type="match status" value="1"/>
</dbReference>
<dbReference type="PANTHER" id="PTHR43698:SF1">
    <property type="entry name" value="BLL4564 PROTEIN"/>
    <property type="match status" value="1"/>
</dbReference>
<protein>
    <submittedName>
        <fullName evidence="2">Cupin</fullName>
    </submittedName>
</protein>
<dbReference type="EMBL" id="CP021111">
    <property type="protein sequence ID" value="ARP95204.1"/>
    <property type="molecule type" value="Genomic_DNA"/>
</dbReference>
<sequence>MKVIRGREPGRPSDQRGPTFTGVVWADPVMPTTDNVTINNVFFSPGARTYWHTHEVGQVLQVTAGRGWICLEGSAPEEIRQGDMVWIGPGERHWHGAAADSYLVHLAISVGKTDWQEEVSQNDYARPGR</sequence>
<dbReference type="OrthoDB" id="9802489at2"/>